<dbReference type="GO" id="GO:0005730">
    <property type="term" value="C:nucleolus"/>
    <property type="evidence" value="ECO:0007669"/>
    <property type="project" value="UniProtKB-SubCell"/>
</dbReference>
<accession>A0A0C2J186</accession>
<comment type="similarity">
    <text evidence="2 6">Belongs to the RPF2 family.</text>
</comment>
<proteinExistence type="inferred from homology"/>
<protein>
    <recommendedName>
        <fullName evidence="3 6">Ribosome production factor 2 homolog</fullName>
    </recommendedName>
    <alternativeName>
        <fullName evidence="5 6">Ribosome biogenesis protein RPF2 homolog</fullName>
    </alternativeName>
</protein>
<evidence type="ECO:0000256" key="5">
    <source>
        <dbReference type="ARBA" id="ARBA00030889"/>
    </source>
</evidence>
<feature type="domain" description="Brix" evidence="7">
    <location>
        <begin position="28"/>
        <end position="238"/>
    </location>
</feature>
<comment type="subcellular location">
    <subcellularLocation>
        <location evidence="1 6">Nucleus</location>
        <location evidence="1 6">Nucleolus</location>
    </subcellularLocation>
</comment>
<dbReference type="Pfam" id="PF04427">
    <property type="entry name" value="Brix"/>
    <property type="match status" value="1"/>
</dbReference>
<dbReference type="GO" id="GO:0019843">
    <property type="term" value="F:rRNA binding"/>
    <property type="evidence" value="ECO:0007669"/>
    <property type="project" value="UniProtKB-UniRule"/>
</dbReference>
<comment type="caution">
    <text evidence="8">The sequence shown here is derived from an EMBL/GenBank/DDBJ whole genome shotgun (WGS) entry which is preliminary data.</text>
</comment>
<evidence type="ECO:0000259" key="7">
    <source>
        <dbReference type="PROSITE" id="PS50833"/>
    </source>
</evidence>
<dbReference type="AlphaFoldDB" id="A0A0C2J186"/>
<evidence type="ECO:0000256" key="4">
    <source>
        <dbReference type="ARBA" id="ARBA00023242"/>
    </source>
</evidence>
<keyword evidence="4 6" id="KW-0539">Nucleus</keyword>
<evidence type="ECO:0000256" key="1">
    <source>
        <dbReference type="ARBA" id="ARBA00004604"/>
    </source>
</evidence>
<evidence type="ECO:0000313" key="8">
    <source>
        <dbReference type="EMBL" id="KII62882.1"/>
    </source>
</evidence>
<keyword evidence="9" id="KW-1185">Reference proteome</keyword>
<evidence type="ECO:0000313" key="9">
    <source>
        <dbReference type="Proteomes" id="UP000031668"/>
    </source>
</evidence>
<dbReference type="GO" id="GO:0000463">
    <property type="term" value="P:maturation of LSU-rRNA from tricistronic rRNA transcript (SSU-rRNA, 5.8S rRNA, LSU-rRNA)"/>
    <property type="evidence" value="ECO:0007669"/>
    <property type="project" value="TreeGrafter"/>
</dbReference>
<dbReference type="OrthoDB" id="407658at2759"/>
<dbReference type="SMART" id="SM00879">
    <property type="entry name" value="Brix"/>
    <property type="match status" value="1"/>
</dbReference>
<evidence type="ECO:0000256" key="6">
    <source>
        <dbReference type="RuleBase" id="RU367086"/>
    </source>
</evidence>
<dbReference type="PROSITE" id="PS50833">
    <property type="entry name" value="BRIX"/>
    <property type="match status" value="1"/>
</dbReference>
<dbReference type="InterPro" id="IPR039770">
    <property type="entry name" value="Rpf2"/>
</dbReference>
<dbReference type="InterPro" id="IPR007109">
    <property type="entry name" value="Brix"/>
</dbReference>
<gene>
    <name evidence="8" type="ORF">RF11_12243</name>
</gene>
<dbReference type="PANTHER" id="PTHR12728">
    <property type="entry name" value="BRIX DOMAIN CONTAINING PROTEIN"/>
    <property type="match status" value="1"/>
</dbReference>
<dbReference type="PANTHER" id="PTHR12728:SF0">
    <property type="entry name" value="RIBOSOME PRODUCTION FACTOR 2 HOMOLOG"/>
    <property type="match status" value="1"/>
</dbReference>
<organism evidence="8 9">
    <name type="scientific">Thelohanellus kitauei</name>
    <name type="common">Myxosporean</name>
    <dbReference type="NCBI Taxonomy" id="669202"/>
    <lineage>
        <taxon>Eukaryota</taxon>
        <taxon>Metazoa</taxon>
        <taxon>Cnidaria</taxon>
        <taxon>Myxozoa</taxon>
        <taxon>Myxosporea</taxon>
        <taxon>Bivalvulida</taxon>
        <taxon>Platysporina</taxon>
        <taxon>Myxobolidae</taxon>
        <taxon>Thelohanellus</taxon>
    </lineage>
</organism>
<dbReference type="GO" id="GO:0000027">
    <property type="term" value="P:ribosomal large subunit assembly"/>
    <property type="evidence" value="ECO:0007669"/>
    <property type="project" value="InterPro"/>
</dbReference>
<evidence type="ECO:0000256" key="3">
    <source>
        <dbReference type="ARBA" id="ARBA00020387"/>
    </source>
</evidence>
<dbReference type="OMA" id="VGLKPMF"/>
<evidence type="ECO:0000256" key="2">
    <source>
        <dbReference type="ARBA" id="ARBA00010782"/>
    </source>
</evidence>
<dbReference type="Proteomes" id="UP000031668">
    <property type="component" value="Unassembled WGS sequence"/>
</dbReference>
<reference evidence="8 9" key="1">
    <citation type="journal article" date="2014" name="Genome Biol. Evol.">
        <title>The genome of the myxosporean Thelohanellus kitauei shows adaptations to nutrient acquisition within its fish host.</title>
        <authorList>
            <person name="Yang Y."/>
            <person name="Xiong J."/>
            <person name="Zhou Z."/>
            <person name="Huo F."/>
            <person name="Miao W."/>
            <person name="Ran C."/>
            <person name="Liu Y."/>
            <person name="Zhang J."/>
            <person name="Feng J."/>
            <person name="Wang M."/>
            <person name="Wang M."/>
            <person name="Wang L."/>
            <person name="Yao B."/>
        </authorList>
    </citation>
    <scope>NUCLEOTIDE SEQUENCE [LARGE SCALE GENOMIC DNA]</scope>
    <source>
        <strain evidence="8">Wuqing</strain>
    </source>
</reference>
<sequence length="303" mass="34841">MDLIRKPKTHKGKKYLESLEKEPVDGIKKCLLLRQSGSGQVVTNFLKDICALKVPDAEIMKYSINLNPFNDSQPITKVCRKFNIPLFITGSNTKKRPNNLVIGRFYNRELLDFYEFGVNNYKPIDPNFRIMIESGEKPAIFFMGHEFENDPNYMAIKNILTGIIFTKIDFWAPKSMESIVITDIKLSIVFAIGLDGIIFMRCYRIVNTKVDGQNVEDFHSIGPSADLEVRRLSLPDSKIFKQACQKDTKIKKVKKEKNVSYDDLGAKTGSIYLQKQPYDKLKVSRPKALKRKYTHKSQVDLQE</sequence>
<name>A0A0C2J186_THEKT</name>
<dbReference type="EMBL" id="JWZT01004858">
    <property type="protein sequence ID" value="KII62882.1"/>
    <property type="molecule type" value="Genomic_DNA"/>
</dbReference>